<dbReference type="CDD" id="cd00198">
    <property type="entry name" value="vWFA"/>
    <property type="match status" value="1"/>
</dbReference>
<dbReference type="Proteomes" id="UP000291130">
    <property type="component" value="Chromosome"/>
</dbReference>
<protein>
    <submittedName>
        <fullName evidence="4">Retention module-containing protein</fullName>
    </submittedName>
</protein>
<dbReference type="InterPro" id="IPR036465">
    <property type="entry name" value="vWFA_dom_sf"/>
</dbReference>
<dbReference type="Pfam" id="PF17963">
    <property type="entry name" value="Big_9"/>
    <property type="match status" value="6"/>
</dbReference>
<dbReference type="KEGG" id="ptk:EXN22_08690"/>
<evidence type="ECO:0000313" key="5">
    <source>
        <dbReference type="Proteomes" id="UP000291130"/>
    </source>
</evidence>
<dbReference type="InterPro" id="IPR010221">
    <property type="entry name" value="VCBS_dom"/>
</dbReference>
<reference evidence="4 5" key="1">
    <citation type="submission" date="2019-02" db="EMBL/GenBank/DDBJ databases">
        <title>Complete genome sequence of Pseudomonas sp. SNU WT1 isolated from rainbow trout.</title>
        <authorList>
            <person name="Oh W.T."/>
            <person name="Park S.C."/>
        </authorList>
    </citation>
    <scope>NUCLEOTIDE SEQUENCE [LARGE SCALE GENOMIC DNA]</scope>
    <source>
        <strain evidence="4 5">SNU WT1</strain>
    </source>
</reference>
<dbReference type="Pfam" id="PF17803">
    <property type="entry name" value="Cadherin_4"/>
    <property type="match status" value="2"/>
</dbReference>
<feature type="region of interest" description="Disordered" evidence="2">
    <location>
        <begin position="105"/>
        <end position="124"/>
    </location>
</feature>
<dbReference type="Gene3D" id="3.40.50.410">
    <property type="entry name" value="von Willebrand factor, type A domain"/>
    <property type="match status" value="1"/>
</dbReference>
<dbReference type="NCBIfam" id="TIGR03661">
    <property type="entry name" value="T1SS_VCA0849"/>
    <property type="match status" value="1"/>
</dbReference>
<dbReference type="EMBL" id="CP035952">
    <property type="protein sequence ID" value="QBF25767.1"/>
    <property type="molecule type" value="Genomic_DNA"/>
</dbReference>
<dbReference type="RefSeq" id="WP_130263674.1">
    <property type="nucleotide sequence ID" value="NZ_CP035952.1"/>
</dbReference>
<dbReference type="SUPFAM" id="SSF51120">
    <property type="entry name" value="beta-Roll"/>
    <property type="match status" value="2"/>
</dbReference>
<dbReference type="Pfam" id="PF13519">
    <property type="entry name" value="VWA_2"/>
    <property type="match status" value="1"/>
</dbReference>
<keyword evidence="5" id="KW-1185">Reference proteome</keyword>
<dbReference type="OrthoDB" id="5192166at2"/>
<sequence>MAKLIGIVSKVVGEVFAVGSDGSRRPLVEGDRLYAGEQLDTGVAGAVAVHLQNGAELTLGRGSNLTLTPELLANQAAHVDTPESLTPSQAQLSDVEKLQQAIAAGADPTQDADPTAAGPASGGAPGALGGGHSFVILDEVAGRVDPVIGFPTAGFNGFPELRELDVGLINNNDDLPPVAVDNPVSIEGLGVEGGELSLSEANLPQGSASNPAALTQVGSFSVLAPDGVFNLNVGGINVVTAGTVTGVGQSVTTSLGNVLTITGYDAASGVVSYSYTLSGAENHPNGAGGNGLGESISVQVSDTDGDVASGSLDINVIDDVPQAVADTNAVTATENQLTLTGNVLSNDVQGADRVPSGPITAGTFVGTYGTLVLAADGSYTYTLNTADPDFINLQGGGNGVETFTYTLTDADGDASSANLVLNVTNLNDQVELNGLSINGGELVLSEKNLATGSSPDAAALTQSGTFSVTAADGLQSLTVGGINVISGGVANSFPQSLTTALGNTLTINGYNPATGEVSYSYTLNGNDAHATANGSNSLGESFNVVATDTDGSSASMSIDVSIVDDVPTAVGDSNAVTATENQLTLTGNVLSNDVQGADRVASGPITAGTFTGTYGTLVLAADGSYTYTLNTADPDFFNLHGGGNGVETFTYTLTDADGDVSTANLVLNVSNLNDPVTLNGLNVEGGELTVFEKNLGDGSSPDTPALTQTGSFTVTALDGVQTLSVGGINVVSGGVASGLPQSVTTALGNTLTITGYNAATGVVTYSYTLLDNEAHATANGTNSLGESFTVSVTDTDGSTASGSLDVNIVDDVPTAAGDTNAVTATENQLTLTGNVLSNDVQGADRVASGPITAGTFTGTYGTLVLAADGSYTYTLNTADPDFFNLHGGGNGVETFTYTLTDADGDVSTANLVLNVSNLNDPVTLNGLNVEGGELTVFEKNLGDGSSPDTPALTQTGSFTVTALDGVQTLTVGGINVVSGGVASGLPQSVTTALGNTLTITGYNAATGVVTYSYTLLDNEAHATANGTNSLGESFTVSVTDTDGSTASGSLDVNIVDDVPTAAGDSNAVTATENQLTLTGNVLSNDVQGADRVASGPITAGTFTGTYGTLVLAADGSYTYTLNTADPDFFNLHGGGNGVETFTYTLTDADGDVSTANLVLNVSNLNDPVTLNGLNVEGGELTVFEKNLGDGSSPDTPALTQTGSFTVTALDGVQTLTVGGINVVSGGVASGLPQSVTTALGNTLTITGYNAATGVVTYSYTLLDNEAHATANGTNSLGESFTVSVTDTDGSTASGSLDVNIVDDVPTAAGDSNAVTATENQLTLTGNVLSNDVQGADRVASGPITAGTFTGTYGTLVLAADGSYTYTLNTADPDFFNLHGGGNGVETFTYTLTDADGDVSTANLVLNVSNLNDPVTLNGLNVEGGELTVFEKNLGDGSSPDTPALTQTGSFTVTALDGVQTLSVGGINVVSGGVASGLPQSVTTALGNTLTITGYNAATGVVTYTYTLLDNENHPTANGANSLSESFTVTATDTDGSTASGAIDVNIVDDLPAAAGDTNAVTATENQLTLTGNVLSNDVQGADRIQSGPITAGTFTGTYGTLVLAADGSYTYTLNPNDQDFKNLHGGGNGTETFTYTLKDADGDTSTANLVLNVSNLNDPVTLNGLNINGGELTVYEKNLSDGSSPSTSALTQGGSFTVTAPDGLQTLTVGGISVFSGGVASGFPQSATTALGNTLTITGYNAATGVVTYTYTLLDNENHPTANGANSLSESFTVTATDTDGSTANGAIDVNIVDDLPSAVNDTNAVTATEVQLTLTGNVLSNDVQGADRVTGPITAGTFTGTYGTLVLAADGSYTYTLNPNDQDFKNLHGGGNGTETFTYTLKDADGDTSTANLVLNVSNLNDPVTLNGLNINGGELTVYEKNLSDGSSPSTPALTQGGSFTVTAPDGLQTLTVGGISVVSGGVASGFPQSATTALGNTLTITGYNAATGVVTYTYTLLDNENHPTANGANSLSESFTVTATDTDGSTANGAIDVNIVDDLPSAVNDTNAVTATEVQLTLTGNVLSNDVQGADRVTGPITAGTFTGTYGTLVLAADGSYTYTLNPNDQDFKNLHGGGNGIESFTYTLRDADGDTSTATLKLNVSNLDNPVTIDGLNVNGGELTVYEKNLSDGTSPDSPALTQSGSFTVTAPDGLQSLTVGGISVVSGGVVNGFPQSGTTPLGNSITITGYNPATGVVSYTYTLLDNENHPNANGINNLNESINVVATDTDGSSASATIDVKIVDDVPNATGAERSVTPGQVDSNLLLVIDVSGSMNDASGVPGLTRMQLAKQAISALLDKYDEMGDVKVQLVTFSTGANQPSTVWVTVDQAKAIVNGLSAGGSTYYDSAINSAQTAYTTGGKITGAQNIVYFFSDGEPTSGHSITAPREAAWETFLDSNGIKSYAIGLGGGVNAGNLNPLSYDGSTHTDTNATVVTDLNQLNSVLSGTVQGAPITGSLMSGGQFGADGGFIKSLVIDGTTYTYDPKGNGGAGSYATSGAADRGTFDTGTNSITVKTAIGGSIVVNMDTGDFTYTPPKDTGSGQVEQIGFVASDNDGDTASANLVINVYANTAPVAGADHIITNILSSSITVPAEGLLANDSDANHDRLSIPSTTTFQTDWAAKGAGFTVGSATPPTVSFNGTNNSSGNQLRDLPRSSFRGPADVMTAALIVNGYLGAVTTANANDEDVLTVTLKKGETLTLDHNLAAGNILMEWKDASGSYQTIADGGFFTASHDGLYSIHLVNLTNTSGSNVNNAENYALTMTVDYSNAQNETAYGTYTLSDGHGGSSTGNVDINYQEGSTLTGTGGDDTLLAGAGNDTLNAGAGNDVLIGGDGNDFLYGGDGNDLLIGGAGNDLLDGGAGIDTASYASATGAVTVNLSTVGGQNTGGAGTDTLVAIENLIGSDYNDTLTGNNNANVLTGGLGNDTLNGAGGDDVLIGGPGNNTLTGGTGSDTFLYQQGNTGHDVVTDFTPGTDRLDLSQLLQGENTTTASLDDYLHFKVTGSGASVVSTIEVSSVAGAAPTQTIDLAGVNLAQHYGVTAGAGGVIAAGQDTATIINGMLNDHSLKVDTV</sequence>
<dbReference type="GO" id="GO:0005509">
    <property type="term" value="F:calcium ion binding"/>
    <property type="evidence" value="ECO:0007669"/>
    <property type="project" value="InterPro"/>
</dbReference>
<dbReference type="NCBIfam" id="NF033682">
    <property type="entry name" value="retention_LapA"/>
    <property type="match status" value="1"/>
</dbReference>
<dbReference type="SUPFAM" id="SSF53300">
    <property type="entry name" value="vWA-like"/>
    <property type="match status" value="1"/>
</dbReference>
<evidence type="ECO:0000313" key="4">
    <source>
        <dbReference type="EMBL" id="QBF25767.1"/>
    </source>
</evidence>
<evidence type="ECO:0000256" key="1">
    <source>
        <dbReference type="ARBA" id="ARBA00022837"/>
    </source>
</evidence>
<dbReference type="InterPro" id="IPR001343">
    <property type="entry name" value="Hemolysn_Ca-bd"/>
</dbReference>
<dbReference type="PRINTS" id="PR00313">
    <property type="entry name" value="CABNDNGRPT"/>
</dbReference>
<feature type="domain" description="VWFA" evidence="3">
    <location>
        <begin position="2304"/>
        <end position="2489"/>
    </location>
</feature>
<gene>
    <name evidence="4" type="ORF">EXN22_08690</name>
</gene>
<dbReference type="InterPro" id="IPR018511">
    <property type="entry name" value="Hemolysin-typ_Ca-bd_CS"/>
</dbReference>
<dbReference type="NCBIfam" id="TIGR01965">
    <property type="entry name" value="VCBS_repeat"/>
    <property type="match status" value="8"/>
</dbReference>
<dbReference type="PROSITE" id="PS50234">
    <property type="entry name" value="VWFA"/>
    <property type="match status" value="1"/>
</dbReference>
<keyword evidence="1" id="KW-0106">Calcium</keyword>
<name>A0A411MG50_9PSED</name>
<dbReference type="InterPro" id="IPR040853">
    <property type="entry name" value="RapA2_cadherin-like"/>
</dbReference>
<evidence type="ECO:0000256" key="2">
    <source>
        <dbReference type="SAM" id="MobiDB-lite"/>
    </source>
</evidence>
<proteinExistence type="predicted"/>
<dbReference type="SMART" id="SM00327">
    <property type="entry name" value="VWA"/>
    <property type="match status" value="1"/>
</dbReference>
<evidence type="ECO:0000259" key="3">
    <source>
        <dbReference type="PROSITE" id="PS50234"/>
    </source>
</evidence>
<dbReference type="InterPro" id="IPR011049">
    <property type="entry name" value="Serralysin-like_metalloprot_C"/>
</dbReference>
<dbReference type="Pfam" id="PF00353">
    <property type="entry name" value="HemolysinCabind"/>
    <property type="match status" value="4"/>
</dbReference>
<dbReference type="Gene3D" id="2.150.10.10">
    <property type="entry name" value="Serralysin-like metalloprotease, C-terminal"/>
    <property type="match status" value="2"/>
</dbReference>
<dbReference type="InterPro" id="IPR047777">
    <property type="entry name" value="LapA-like_RM"/>
</dbReference>
<organism evidence="4 5">
    <name type="scientific">Pseudomonas tructae</name>
    <dbReference type="NCBI Taxonomy" id="2518644"/>
    <lineage>
        <taxon>Bacteria</taxon>
        <taxon>Pseudomonadati</taxon>
        <taxon>Pseudomonadota</taxon>
        <taxon>Gammaproteobacteria</taxon>
        <taxon>Pseudomonadales</taxon>
        <taxon>Pseudomonadaceae</taxon>
        <taxon>Pseudomonas</taxon>
    </lineage>
</organism>
<dbReference type="InterPro" id="IPR002035">
    <property type="entry name" value="VWF_A"/>
</dbReference>
<dbReference type="InterPro" id="IPR019960">
    <property type="entry name" value="T1SS_VCA0849"/>
</dbReference>
<dbReference type="PROSITE" id="PS00330">
    <property type="entry name" value="HEMOLYSIN_CALCIUM"/>
    <property type="match status" value="3"/>
</dbReference>
<feature type="compositionally biased region" description="Low complexity" evidence="2">
    <location>
        <begin position="105"/>
        <end position="119"/>
    </location>
</feature>
<accession>A0A411MG50</accession>